<feature type="transmembrane region" description="Helical" evidence="1">
    <location>
        <begin position="75"/>
        <end position="94"/>
    </location>
</feature>
<dbReference type="RefSeq" id="WP_245749688.1">
    <property type="nucleotide sequence ID" value="NZ_FOPF01000008.1"/>
</dbReference>
<evidence type="ECO:0000313" key="3">
    <source>
        <dbReference type="Proteomes" id="UP000193870"/>
    </source>
</evidence>
<dbReference type="Proteomes" id="UP000193870">
    <property type="component" value="Unassembled WGS sequence"/>
</dbReference>
<organism evidence="2 3">
    <name type="scientific">Palleronia marisminoris</name>
    <dbReference type="NCBI Taxonomy" id="315423"/>
    <lineage>
        <taxon>Bacteria</taxon>
        <taxon>Pseudomonadati</taxon>
        <taxon>Pseudomonadota</taxon>
        <taxon>Alphaproteobacteria</taxon>
        <taxon>Rhodobacterales</taxon>
        <taxon>Roseobacteraceae</taxon>
        <taxon>Palleronia</taxon>
    </lineage>
</organism>
<keyword evidence="1" id="KW-0472">Membrane</keyword>
<keyword evidence="3" id="KW-1185">Reference proteome</keyword>
<proteinExistence type="predicted"/>
<protein>
    <submittedName>
        <fullName evidence="2">Uncharacterized protein</fullName>
    </submittedName>
</protein>
<reference evidence="2 3" key="1">
    <citation type="submission" date="2017-03" db="EMBL/GenBank/DDBJ databases">
        <authorList>
            <person name="Afonso C.L."/>
            <person name="Miller P.J."/>
            <person name="Scott M.A."/>
            <person name="Spackman E."/>
            <person name="Goraichik I."/>
            <person name="Dimitrov K.M."/>
            <person name="Suarez D.L."/>
            <person name="Swayne D.E."/>
        </authorList>
    </citation>
    <scope>NUCLEOTIDE SEQUENCE [LARGE SCALE GENOMIC DNA]</scope>
    <source>
        <strain evidence="2 3">CECT 7066</strain>
    </source>
</reference>
<evidence type="ECO:0000256" key="1">
    <source>
        <dbReference type="SAM" id="Phobius"/>
    </source>
</evidence>
<dbReference type="EMBL" id="FWFV01000008">
    <property type="protein sequence ID" value="SLN58450.1"/>
    <property type="molecule type" value="Genomic_DNA"/>
</dbReference>
<feature type="transmembrane region" description="Helical" evidence="1">
    <location>
        <begin position="30"/>
        <end position="63"/>
    </location>
</feature>
<dbReference type="AlphaFoldDB" id="A0A1Y5T905"/>
<feature type="transmembrane region" description="Helical" evidence="1">
    <location>
        <begin position="100"/>
        <end position="122"/>
    </location>
</feature>
<evidence type="ECO:0000313" key="2">
    <source>
        <dbReference type="EMBL" id="SLN58450.1"/>
    </source>
</evidence>
<name>A0A1Y5T905_9RHOB</name>
<keyword evidence="1" id="KW-0812">Transmembrane</keyword>
<sequence>MLAGALVALRRAGPSDPWALSTPLGLYAGWLTAASAVSLGLLAAGYGLIGGTTAALVALALALAVGLATLRARPSLAYAAALAWAFIGVAIRNWGDLTTLTALAAVAAAGVLAVAGVLHFSYRSRTEI</sequence>
<dbReference type="STRING" id="315423.SAMN04488020_108142"/>
<keyword evidence="1" id="KW-1133">Transmembrane helix</keyword>
<gene>
    <name evidence="2" type="ORF">PAM7066_02850</name>
</gene>
<accession>A0A1Y5T905</accession>